<keyword evidence="2" id="KW-1185">Reference proteome</keyword>
<sequence>MMREDESVPFVTCTHINRLFIFSFAYAMQCLLRVRTVRSTYREEKAGRHSGKGNRVRFFFTILVDYLVSQLTGAEGPIWEGIAESPLLH</sequence>
<name>A0A545V5W4_9HYPO</name>
<comment type="caution">
    <text evidence="1">The sequence shown here is derived from an EMBL/GenBank/DDBJ whole genome shotgun (WGS) entry which is preliminary data.</text>
</comment>
<accession>A0A545V5W4</accession>
<evidence type="ECO:0000313" key="1">
    <source>
        <dbReference type="EMBL" id="TQV97112.1"/>
    </source>
</evidence>
<protein>
    <submittedName>
        <fullName evidence="1">Uncharacterized protein</fullName>
    </submittedName>
</protein>
<organism evidence="1 2">
    <name type="scientific">Cordyceps javanica</name>
    <dbReference type="NCBI Taxonomy" id="43265"/>
    <lineage>
        <taxon>Eukaryota</taxon>
        <taxon>Fungi</taxon>
        <taxon>Dikarya</taxon>
        <taxon>Ascomycota</taxon>
        <taxon>Pezizomycotina</taxon>
        <taxon>Sordariomycetes</taxon>
        <taxon>Hypocreomycetidae</taxon>
        <taxon>Hypocreales</taxon>
        <taxon>Cordycipitaceae</taxon>
        <taxon>Cordyceps</taxon>
    </lineage>
</organism>
<proteinExistence type="predicted"/>
<dbReference type="Proteomes" id="UP000315783">
    <property type="component" value="Unassembled WGS sequence"/>
</dbReference>
<evidence type="ECO:0000313" key="2">
    <source>
        <dbReference type="Proteomes" id="UP000315783"/>
    </source>
</evidence>
<reference evidence="1 2" key="1">
    <citation type="journal article" date="2019" name="Appl. Microbiol. Biotechnol.">
        <title>Genome sequence of Isaria javanica and comparative genome analysis insights into family S53 peptidase evolution in fungal entomopathogens.</title>
        <authorList>
            <person name="Lin R."/>
            <person name="Zhang X."/>
            <person name="Xin B."/>
            <person name="Zou M."/>
            <person name="Gao Y."/>
            <person name="Qin F."/>
            <person name="Hu Q."/>
            <person name="Xie B."/>
            <person name="Cheng X."/>
        </authorList>
    </citation>
    <scope>NUCLEOTIDE SEQUENCE [LARGE SCALE GENOMIC DNA]</scope>
    <source>
        <strain evidence="1 2">IJ1G</strain>
    </source>
</reference>
<gene>
    <name evidence="1" type="ORF">IF1G_04352</name>
</gene>
<dbReference type="AlphaFoldDB" id="A0A545V5W4"/>
<dbReference type="EMBL" id="SPUK01000005">
    <property type="protein sequence ID" value="TQV97112.1"/>
    <property type="molecule type" value="Genomic_DNA"/>
</dbReference>